<evidence type="ECO:0000256" key="3">
    <source>
        <dbReference type="PROSITE-ProRule" id="PRU01191"/>
    </source>
</evidence>
<dbReference type="AlphaFoldDB" id="A0A6A4L452"/>
<reference evidence="4 5" key="1">
    <citation type="journal article" date="2019" name="Genome Biol. Evol.">
        <title>The Rhododendron genome and chromosomal organization provide insight into shared whole-genome duplications across the heath family (Ericaceae).</title>
        <authorList>
            <person name="Soza V.L."/>
            <person name="Lindsley D."/>
            <person name="Waalkes A."/>
            <person name="Ramage E."/>
            <person name="Patwardhan R.P."/>
            <person name="Burton J.N."/>
            <person name="Adey A."/>
            <person name="Kumar A."/>
            <person name="Qiu R."/>
            <person name="Shendure J."/>
            <person name="Hall B."/>
        </authorList>
    </citation>
    <scope>NUCLEOTIDE SEQUENCE [LARGE SCALE GENOMIC DNA]</scope>
    <source>
        <strain evidence="4">RSF 1966-606</strain>
    </source>
</reference>
<evidence type="ECO:0000256" key="1">
    <source>
        <dbReference type="ARBA" id="ARBA00023015"/>
    </source>
</evidence>
<evidence type="ECO:0000313" key="5">
    <source>
        <dbReference type="Proteomes" id="UP000428333"/>
    </source>
</evidence>
<dbReference type="Proteomes" id="UP000428333">
    <property type="component" value="Linkage Group LG11"/>
</dbReference>
<feature type="region of interest" description="SAW" evidence="3">
    <location>
        <begin position="74"/>
        <end position="148"/>
    </location>
</feature>
<dbReference type="EMBL" id="QEFC01003155">
    <property type="protein sequence ID" value="KAE9449628.1"/>
    <property type="molecule type" value="Genomic_DNA"/>
</dbReference>
<keyword evidence="5" id="KW-1185">Reference proteome</keyword>
<accession>A0A6A4L452</accession>
<proteinExistence type="inferred from homology"/>
<dbReference type="Pfam" id="PF03514">
    <property type="entry name" value="GRAS"/>
    <property type="match status" value="1"/>
</dbReference>
<feature type="non-terminal residue" evidence="4">
    <location>
        <position position="1"/>
    </location>
</feature>
<keyword evidence="2" id="KW-0804">Transcription</keyword>
<organism evidence="4 5">
    <name type="scientific">Rhododendron williamsianum</name>
    <dbReference type="NCBI Taxonomy" id="262921"/>
    <lineage>
        <taxon>Eukaryota</taxon>
        <taxon>Viridiplantae</taxon>
        <taxon>Streptophyta</taxon>
        <taxon>Embryophyta</taxon>
        <taxon>Tracheophyta</taxon>
        <taxon>Spermatophyta</taxon>
        <taxon>Magnoliopsida</taxon>
        <taxon>eudicotyledons</taxon>
        <taxon>Gunneridae</taxon>
        <taxon>Pentapetalae</taxon>
        <taxon>asterids</taxon>
        <taxon>Ericales</taxon>
        <taxon>Ericaceae</taxon>
        <taxon>Ericoideae</taxon>
        <taxon>Rhodoreae</taxon>
        <taxon>Rhododendron</taxon>
    </lineage>
</organism>
<comment type="caution">
    <text evidence="4">The sequence shown here is derived from an EMBL/GenBank/DDBJ whole genome shotgun (WGS) entry which is preliminary data.</text>
</comment>
<dbReference type="PROSITE" id="PS50985">
    <property type="entry name" value="GRAS"/>
    <property type="match status" value="1"/>
</dbReference>
<protein>
    <submittedName>
        <fullName evidence="4">Uncharacterized protein</fullName>
    </submittedName>
</protein>
<comment type="similarity">
    <text evidence="3">Belongs to the GRAS family.</text>
</comment>
<evidence type="ECO:0000256" key="2">
    <source>
        <dbReference type="ARBA" id="ARBA00023163"/>
    </source>
</evidence>
<evidence type="ECO:0000313" key="4">
    <source>
        <dbReference type="EMBL" id="KAE9449628.1"/>
    </source>
</evidence>
<keyword evidence="1" id="KW-0805">Transcription regulation</keyword>
<name>A0A6A4L452_9ERIC</name>
<gene>
    <name evidence="4" type="ORF">C3L33_18475</name>
</gene>
<dbReference type="OrthoDB" id="767511at2759"/>
<comment type="caution">
    <text evidence="3">Lacks conserved residue(s) required for the propagation of feature annotation.</text>
</comment>
<sequence length="154" mass="17702">MLDLSYDELGAKLVNFARSKNVNMEFRTEIGVQLFVDTVRHNGHVPTAWSRWWGSKEREWYEGDLCWKIENVVAQEGAKRVERAEPKGQWVQRMRNAGFRGVGFSEDGVAEVKGMLEEHAAGWGLKREEEDLVLTWKGHNVVFANVWVPTRLAS</sequence>
<dbReference type="InterPro" id="IPR005202">
    <property type="entry name" value="TF_GRAS"/>
</dbReference>